<protein>
    <submittedName>
        <fullName evidence="5">Glycosyl hydrolase family 28 protein</fullName>
    </submittedName>
</protein>
<gene>
    <name evidence="5" type="ORF">QEH52_02235</name>
</gene>
<comment type="similarity">
    <text evidence="1 4">Belongs to the glycosyl hydrolase 28 family.</text>
</comment>
<dbReference type="InterPro" id="IPR012334">
    <property type="entry name" value="Pectin_lyas_fold"/>
</dbReference>
<comment type="caution">
    <text evidence="5">The sequence shown here is derived from an EMBL/GenBank/DDBJ whole genome shotgun (WGS) entry which is preliminary data.</text>
</comment>
<evidence type="ECO:0000256" key="1">
    <source>
        <dbReference type="ARBA" id="ARBA00008834"/>
    </source>
</evidence>
<keyword evidence="6" id="KW-1185">Reference proteome</keyword>
<dbReference type="InterPro" id="IPR011050">
    <property type="entry name" value="Pectin_lyase_fold/virulence"/>
</dbReference>
<dbReference type="InterPro" id="IPR000743">
    <property type="entry name" value="Glyco_hydro_28"/>
</dbReference>
<evidence type="ECO:0000256" key="4">
    <source>
        <dbReference type="RuleBase" id="RU361169"/>
    </source>
</evidence>
<evidence type="ECO:0000313" key="6">
    <source>
        <dbReference type="Proteomes" id="UP001225316"/>
    </source>
</evidence>
<evidence type="ECO:0000256" key="3">
    <source>
        <dbReference type="ARBA" id="ARBA00023295"/>
    </source>
</evidence>
<sequence length="456" mass="49561">MSIYNIEDFNAVADGQTVNTVHIQAAVDAAYQAGGGTVRVPTGQFVTGTIHLKENVCIELAHGSTILGSTNIADYPQVDLPEYKSQKATGPQCALFYAEKADNIALTGTGTIDGRGDSFPTQGTDLEMRPRNIQFVSCNRVKVSGLTLRNSGMWMQHYNNCEDVLIENLNVYNHANANNDMIDIDSCRRVVVNNITGDTDDDGITIKSTGPAPCKDVAITNCVVHAHCNAIKIGTETTAHFENITLSNITISRSRNEKVHFGLENGISGISLEMVDGGVIDGITMDNINMDGVEVPIFIRIGARGRPYYTGIPRPGIGQIKRVSLSNIMIRNAGITGSSITGQPGFPIEDIYMSNIRFFTQGGVTEMPERHVDDMPLEYPEGTMFGTLPAAGMYIKHAKDIYMNGITVSADADDVRPAFYVESVDTLRINELNLKRVAQAVMECEACNSNKSVHEI</sequence>
<dbReference type="SUPFAM" id="SSF51126">
    <property type="entry name" value="Pectin lyase-like"/>
    <property type="match status" value="1"/>
</dbReference>
<dbReference type="GO" id="GO:0016787">
    <property type="term" value="F:hydrolase activity"/>
    <property type="evidence" value="ECO:0007669"/>
    <property type="project" value="UniProtKB-KW"/>
</dbReference>
<organism evidence="5 6">
    <name type="scientific">Thalassobacterium maritimum</name>
    <dbReference type="NCBI Taxonomy" id="3041265"/>
    <lineage>
        <taxon>Bacteria</taxon>
        <taxon>Pseudomonadati</taxon>
        <taxon>Verrucomicrobiota</taxon>
        <taxon>Opitutia</taxon>
        <taxon>Puniceicoccales</taxon>
        <taxon>Coraliomargaritaceae</taxon>
        <taxon>Thalassobacterium</taxon>
    </lineage>
</organism>
<name>A0ABU1AQ55_9BACT</name>
<evidence type="ECO:0000256" key="2">
    <source>
        <dbReference type="ARBA" id="ARBA00022801"/>
    </source>
</evidence>
<evidence type="ECO:0000313" key="5">
    <source>
        <dbReference type="EMBL" id="MDQ8206309.1"/>
    </source>
</evidence>
<dbReference type="InterPro" id="IPR051801">
    <property type="entry name" value="GH28_Enzymes"/>
</dbReference>
<dbReference type="Proteomes" id="UP001225316">
    <property type="component" value="Unassembled WGS sequence"/>
</dbReference>
<proteinExistence type="inferred from homology"/>
<accession>A0ABU1AQ55</accession>
<keyword evidence="3 4" id="KW-0326">Glycosidase</keyword>
<dbReference type="PANTHER" id="PTHR31339">
    <property type="entry name" value="PECTIN LYASE-RELATED"/>
    <property type="match status" value="1"/>
</dbReference>
<dbReference type="PANTHER" id="PTHR31339:SF9">
    <property type="entry name" value="PLASMIN AND FIBRONECTIN-BINDING PROTEIN A"/>
    <property type="match status" value="1"/>
</dbReference>
<reference evidence="5 6" key="1">
    <citation type="submission" date="2023-04" db="EMBL/GenBank/DDBJ databases">
        <title>A novel bacteria isolated from coastal sediment.</title>
        <authorList>
            <person name="Liu X.-J."/>
            <person name="Du Z.-J."/>
        </authorList>
    </citation>
    <scope>NUCLEOTIDE SEQUENCE [LARGE SCALE GENOMIC DNA]</scope>
    <source>
        <strain evidence="5 6">SDUM461003</strain>
    </source>
</reference>
<dbReference type="RefSeq" id="WP_308948342.1">
    <property type="nucleotide sequence ID" value="NZ_JARXHW010000003.1"/>
</dbReference>
<dbReference type="Pfam" id="PF00295">
    <property type="entry name" value="Glyco_hydro_28"/>
    <property type="match status" value="1"/>
</dbReference>
<keyword evidence="2 4" id="KW-0378">Hydrolase</keyword>
<dbReference type="Gene3D" id="2.160.20.10">
    <property type="entry name" value="Single-stranded right-handed beta-helix, Pectin lyase-like"/>
    <property type="match status" value="1"/>
</dbReference>
<dbReference type="EMBL" id="JARXHW010000003">
    <property type="protein sequence ID" value="MDQ8206309.1"/>
    <property type="molecule type" value="Genomic_DNA"/>
</dbReference>